<organism evidence="1 2">
    <name type="scientific">Subsaximicrobium wynnwilliamsii</name>
    <dbReference type="NCBI Taxonomy" id="291179"/>
    <lineage>
        <taxon>Bacteria</taxon>
        <taxon>Pseudomonadati</taxon>
        <taxon>Bacteroidota</taxon>
        <taxon>Flavobacteriia</taxon>
        <taxon>Flavobacteriales</taxon>
        <taxon>Flavobacteriaceae</taxon>
        <taxon>Subsaximicrobium</taxon>
    </lineage>
</organism>
<reference evidence="1 2" key="1">
    <citation type="submission" date="2019-08" db="EMBL/GenBank/DDBJ databases">
        <title>Genomes of Subsaximicrobium wynnwilliamsii strains.</title>
        <authorList>
            <person name="Bowman J.P."/>
        </authorList>
    </citation>
    <scope>NUCLEOTIDE SEQUENCE [LARGE SCALE GENOMIC DNA]</scope>
    <source>
        <strain evidence="1 2">2-80-2</strain>
    </source>
</reference>
<name>A0A5C6ZC14_9FLAO</name>
<dbReference type="EMBL" id="VORO01000050">
    <property type="protein sequence ID" value="TXD86586.1"/>
    <property type="molecule type" value="Genomic_DNA"/>
</dbReference>
<evidence type="ECO:0000313" key="1">
    <source>
        <dbReference type="EMBL" id="TXD86586.1"/>
    </source>
</evidence>
<accession>A0A5C6ZC14</accession>
<dbReference type="RefSeq" id="WP_147129061.1">
    <property type="nucleotide sequence ID" value="NZ_VORM01000048.1"/>
</dbReference>
<protein>
    <submittedName>
        <fullName evidence="1">Uncharacterized protein</fullName>
    </submittedName>
</protein>
<comment type="caution">
    <text evidence="1">The sequence shown here is derived from an EMBL/GenBank/DDBJ whole genome shotgun (WGS) entry which is preliminary data.</text>
</comment>
<gene>
    <name evidence="1" type="ORF">ESY86_19855</name>
</gene>
<keyword evidence="2" id="KW-1185">Reference proteome</keyword>
<dbReference type="Proteomes" id="UP000321578">
    <property type="component" value="Unassembled WGS sequence"/>
</dbReference>
<sequence>MTLTDLTNKENELYLFTINLYNGKVNSGSKDLTLDKVYAEYKNVHKEYAKMANKDIESLKRGLFIQWYSMTEPNYLTGIAELDEKSELKIIAELKNRIDKNTTDNELNWMLNHYLEWNYVFEKFKNIADLRKKENLKNLTNKKPKMINRGQMGIYWNSIIEE</sequence>
<evidence type="ECO:0000313" key="2">
    <source>
        <dbReference type="Proteomes" id="UP000321578"/>
    </source>
</evidence>
<dbReference type="AlphaFoldDB" id="A0A5C6ZC14"/>
<proteinExistence type="predicted"/>